<dbReference type="GO" id="GO:0008270">
    <property type="term" value="F:zinc ion binding"/>
    <property type="evidence" value="ECO:0007669"/>
    <property type="project" value="TreeGrafter"/>
</dbReference>
<proteinExistence type="inferred from homology"/>
<keyword evidence="7" id="KW-0812">Transmembrane</keyword>
<evidence type="ECO:0000256" key="7">
    <source>
        <dbReference type="SAM" id="Phobius"/>
    </source>
</evidence>
<dbReference type="STRING" id="1314773.A0A3N2PV03"/>
<comment type="similarity">
    <text evidence="2">Belongs to the CDIP1/LITAF family.</text>
</comment>
<keyword evidence="10" id="KW-1185">Reference proteome</keyword>
<dbReference type="Pfam" id="PF10601">
    <property type="entry name" value="zf-LITAF-like"/>
    <property type="match status" value="1"/>
</dbReference>
<sequence>MSSDTKAAAAARASQPYPAEAPPPAYAAGPSDANAPPIAQEPLQQDRSAPAPGPHPAYAPGPAHGGSYPMQPYGQQQPRGTPLHSLTDQQTDVVCPACNHYGVTVIDFQAGGFTHGLAAIICFLSCLGCIPYLFARLKDVTHKCAKCDTLLATYHRSGRTVVHVK</sequence>
<feature type="compositionally biased region" description="Polar residues" evidence="6">
    <location>
        <begin position="73"/>
        <end position="86"/>
    </location>
</feature>
<dbReference type="RefSeq" id="XP_028466110.1">
    <property type="nucleotide sequence ID" value="XM_028612124.1"/>
</dbReference>
<evidence type="ECO:0000259" key="8">
    <source>
        <dbReference type="PROSITE" id="PS51837"/>
    </source>
</evidence>
<keyword evidence="3" id="KW-0479">Metal-binding</keyword>
<dbReference type="InterPro" id="IPR037519">
    <property type="entry name" value="LITAF_fam"/>
</dbReference>
<evidence type="ECO:0000256" key="3">
    <source>
        <dbReference type="ARBA" id="ARBA00022723"/>
    </source>
</evidence>
<dbReference type="EMBL" id="ML119056">
    <property type="protein sequence ID" value="ROT38304.1"/>
    <property type="molecule type" value="Genomic_DNA"/>
</dbReference>
<dbReference type="PANTHER" id="PTHR23292">
    <property type="entry name" value="LIPOPOLYSACCHARIDE-INDUCED TUMOR NECROSIS FACTOR-ALPHA FACTOR"/>
    <property type="match status" value="1"/>
</dbReference>
<dbReference type="InterPro" id="IPR006629">
    <property type="entry name" value="LITAF"/>
</dbReference>
<feature type="compositionally biased region" description="Low complexity" evidence="6">
    <location>
        <begin position="60"/>
        <end position="69"/>
    </location>
</feature>
<organism evidence="9 10">
    <name type="scientific">Sodiomyces alkalinus (strain CBS 110278 / VKM F-3762 / F11)</name>
    <name type="common">Alkaliphilic filamentous fungus</name>
    <dbReference type="NCBI Taxonomy" id="1314773"/>
    <lineage>
        <taxon>Eukaryota</taxon>
        <taxon>Fungi</taxon>
        <taxon>Dikarya</taxon>
        <taxon>Ascomycota</taxon>
        <taxon>Pezizomycotina</taxon>
        <taxon>Sordariomycetes</taxon>
        <taxon>Hypocreomycetidae</taxon>
        <taxon>Glomerellales</taxon>
        <taxon>Plectosphaerellaceae</taxon>
        <taxon>Sodiomyces</taxon>
    </lineage>
</organism>
<name>A0A3N2PV03_SODAK</name>
<evidence type="ECO:0000313" key="10">
    <source>
        <dbReference type="Proteomes" id="UP000272025"/>
    </source>
</evidence>
<dbReference type="OrthoDB" id="5599753at2759"/>
<reference evidence="9 10" key="1">
    <citation type="journal article" date="2018" name="Mol. Ecol.">
        <title>The obligate alkalophilic soda-lake fungus Sodiomyces alkalinus has shifted to a protein diet.</title>
        <authorList>
            <person name="Grum-Grzhimaylo A.A."/>
            <person name="Falkoski D.L."/>
            <person name="van den Heuvel J."/>
            <person name="Valero-Jimenez C.A."/>
            <person name="Min B."/>
            <person name="Choi I.G."/>
            <person name="Lipzen A."/>
            <person name="Daum C.G."/>
            <person name="Aanen D.K."/>
            <person name="Tsang A."/>
            <person name="Henrissat B."/>
            <person name="Bilanenko E.N."/>
            <person name="de Vries R.P."/>
            <person name="van Kan J.A.L."/>
            <person name="Grigoriev I.V."/>
            <person name="Debets A.J.M."/>
        </authorList>
    </citation>
    <scope>NUCLEOTIDE SEQUENCE [LARGE SCALE GENOMIC DNA]</scope>
    <source>
        <strain evidence="9 10">F11</strain>
    </source>
</reference>
<dbReference type="PROSITE" id="PS51837">
    <property type="entry name" value="LITAF"/>
    <property type="match status" value="1"/>
</dbReference>
<keyword evidence="5 7" id="KW-0472">Membrane</keyword>
<protein>
    <recommendedName>
        <fullName evidence="8">LITAF domain-containing protein</fullName>
    </recommendedName>
</protein>
<keyword evidence="4" id="KW-0862">Zinc</keyword>
<evidence type="ECO:0000256" key="2">
    <source>
        <dbReference type="ARBA" id="ARBA00005975"/>
    </source>
</evidence>
<evidence type="ECO:0000256" key="5">
    <source>
        <dbReference type="ARBA" id="ARBA00023136"/>
    </source>
</evidence>
<accession>A0A3N2PV03</accession>
<evidence type="ECO:0000256" key="1">
    <source>
        <dbReference type="ARBA" id="ARBA00004170"/>
    </source>
</evidence>
<dbReference type="PANTHER" id="PTHR23292:SF6">
    <property type="entry name" value="FI16602P1-RELATED"/>
    <property type="match status" value="1"/>
</dbReference>
<dbReference type="AlphaFoldDB" id="A0A3N2PV03"/>
<dbReference type="GeneID" id="39580602"/>
<dbReference type="Proteomes" id="UP000272025">
    <property type="component" value="Unassembled WGS sequence"/>
</dbReference>
<dbReference type="GO" id="GO:0016020">
    <property type="term" value="C:membrane"/>
    <property type="evidence" value="ECO:0007669"/>
    <property type="project" value="UniProtKB-SubCell"/>
</dbReference>
<evidence type="ECO:0000313" key="9">
    <source>
        <dbReference type="EMBL" id="ROT38304.1"/>
    </source>
</evidence>
<feature type="domain" description="LITAF" evidence="8">
    <location>
        <begin position="75"/>
        <end position="156"/>
    </location>
</feature>
<feature type="compositionally biased region" description="Low complexity" evidence="6">
    <location>
        <begin position="7"/>
        <end position="18"/>
    </location>
</feature>
<evidence type="ECO:0000256" key="6">
    <source>
        <dbReference type="SAM" id="MobiDB-lite"/>
    </source>
</evidence>
<feature type="region of interest" description="Disordered" evidence="6">
    <location>
        <begin position="1"/>
        <end position="86"/>
    </location>
</feature>
<evidence type="ECO:0000256" key="4">
    <source>
        <dbReference type="ARBA" id="ARBA00022833"/>
    </source>
</evidence>
<keyword evidence="7" id="KW-1133">Transmembrane helix</keyword>
<comment type="subcellular location">
    <subcellularLocation>
        <location evidence="1">Membrane</location>
        <topology evidence="1">Peripheral membrane protein</topology>
    </subcellularLocation>
</comment>
<dbReference type="SMART" id="SM00714">
    <property type="entry name" value="LITAF"/>
    <property type="match status" value="1"/>
</dbReference>
<gene>
    <name evidence="9" type="ORF">SODALDRAFT_334069</name>
</gene>
<feature type="transmembrane region" description="Helical" evidence="7">
    <location>
        <begin position="113"/>
        <end position="134"/>
    </location>
</feature>